<evidence type="ECO:0000259" key="2">
    <source>
        <dbReference type="Pfam" id="PF11127"/>
    </source>
</evidence>
<gene>
    <name evidence="3" type="ORF">GCM10011496_30690</name>
</gene>
<sequence>MFYRKNVGSKERVARLVTGVLMGACGLAFFGATQLGWLTLGAGVMTCPP</sequence>
<organism evidence="3 4">
    <name type="scientific">Polaromonas eurypsychrophila</name>
    <dbReference type="NCBI Taxonomy" id="1614635"/>
    <lineage>
        <taxon>Bacteria</taxon>
        <taxon>Pseudomonadati</taxon>
        <taxon>Pseudomonadota</taxon>
        <taxon>Betaproteobacteria</taxon>
        <taxon>Burkholderiales</taxon>
        <taxon>Comamonadaceae</taxon>
        <taxon>Polaromonas</taxon>
    </lineage>
</organism>
<keyword evidence="1" id="KW-0472">Membrane</keyword>
<protein>
    <recommendedName>
        <fullName evidence="2">Inner membrane protein YgaP-like transmembrane domain-containing protein</fullName>
    </recommendedName>
</protein>
<keyword evidence="1" id="KW-1133">Transmembrane helix</keyword>
<dbReference type="AlphaFoldDB" id="A0A916SNH0"/>
<feature type="domain" description="Inner membrane protein YgaP-like transmembrane" evidence="2">
    <location>
        <begin position="4"/>
        <end position="45"/>
    </location>
</feature>
<evidence type="ECO:0000313" key="4">
    <source>
        <dbReference type="Proteomes" id="UP000620596"/>
    </source>
</evidence>
<dbReference type="RefSeq" id="WP_188709392.1">
    <property type="nucleotide sequence ID" value="NZ_BMIG01000013.1"/>
</dbReference>
<comment type="caution">
    <text evidence="3">The sequence shown here is derived from an EMBL/GenBank/DDBJ whole genome shotgun (WGS) entry which is preliminary data.</text>
</comment>
<reference evidence="3" key="2">
    <citation type="submission" date="2020-09" db="EMBL/GenBank/DDBJ databases">
        <authorList>
            <person name="Sun Q."/>
            <person name="Zhou Y."/>
        </authorList>
    </citation>
    <scope>NUCLEOTIDE SEQUENCE</scope>
    <source>
        <strain evidence="3">CGMCC 1.15322</strain>
    </source>
</reference>
<keyword evidence="1" id="KW-0812">Transmembrane</keyword>
<accession>A0A916SNH0</accession>
<evidence type="ECO:0000313" key="3">
    <source>
        <dbReference type="EMBL" id="GGB07648.1"/>
    </source>
</evidence>
<dbReference type="Pfam" id="PF11127">
    <property type="entry name" value="YgaP-like_TM"/>
    <property type="match status" value="1"/>
</dbReference>
<dbReference type="Proteomes" id="UP000620596">
    <property type="component" value="Unassembled WGS sequence"/>
</dbReference>
<name>A0A916SNH0_9BURK</name>
<keyword evidence="4" id="KW-1185">Reference proteome</keyword>
<dbReference type="EMBL" id="BMIG01000013">
    <property type="protein sequence ID" value="GGB07648.1"/>
    <property type="molecule type" value="Genomic_DNA"/>
</dbReference>
<feature type="transmembrane region" description="Helical" evidence="1">
    <location>
        <begin position="12"/>
        <end position="32"/>
    </location>
</feature>
<evidence type="ECO:0000256" key="1">
    <source>
        <dbReference type="SAM" id="Phobius"/>
    </source>
</evidence>
<dbReference type="InterPro" id="IPR021309">
    <property type="entry name" value="YgaP-like_TM"/>
</dbReference>
<reference evidence="3" key="1">
    <citation type="journal article" date="2014" name="Int. J. Syst. Evol. Microbiol.">
        <title>Complete genome sequence of Corynebacterium casei LMG S-19264T (=DSM 44701T), isolated from a smear-ripened cheese.</title>
        <authorList>
            <consortium name="US DOE Joint Genome Institute (JGI-PGF)"/>
            <person name="Walter F."/>
            <person name="Albersmeier A."/>
            <person name="Kalinowski J."/>
            <person name="Ruckert C."/>
        </authorList>
    </citation>
    <scope>NUCLEOTIDE SEQUENCE</scope>
    <source>
        <strain evidence="3">CGMCC 1.15322</strain>
    </source>
</reference>
<proteinExistence type="predicted"/>